<feature type="compositionally biased region" description="Low complexity" evidence="1">
    <location>
        <begin position="60"/>
        <end position="74"/>
    </location>
</feature>
<evidence type="ECO:0000313" key="3">
    <source>
        <dbReference type="Proteomes" id="UP001501004"/>
    </source>
</evidence>
<feature type="region of interest" description="Disordered" evidence="1">
    <location>
        <begin position="1"/>
        <end position="92"/>
    </location>
</feature>
<reference evidence="3" key="1">
    <citation type="journal article" date="2019" name="Int. J. Syst. Evol. Microbiol.">
        <title>The Global Catalogue of Microorganisms (GCM) 10K type strain sequencing project: providing services to taxonomists for standard genome sequencing and annotation.</title>
        <authorList>
            <consortium name="The Broad Institute Genomics Platform"/>
            <consortium name="The Broad Institute Genome Sequencing Center for Infectious Disease"/>
            <person name="Wu L."/>
            <person name="Ma J."/>
        </authorList>
    </citation>
    <scope>NUCLEOTIDE SEQUENCE [LARGE SCALE GENOMIC DNA]</scope>
    <source>
        <strain evidence="3">JCM 16949</strain>
    </source>
</reference>
<dbReference type="EMBL" id="BAABAE010000002">
    <property type="protein sequence ID" value="GAA3732424.1"/>
    <property type="molecule type" value="Genomic_DNA"/>
</dbReference>
<accession>A0ABP7F9Q6</accession>
<sequence>MRVASGTIDAVPSTTSSTLSSSGAATGRVYSARVPRDGGGELTGAIGWGDACRDVQEVNAPDPAEEVAPAQPAQGLATQEVDEREERVGRAP</sequence>
<keyword evidence="3" id="KW-1185">Reference proteome</keyword>
<comment type="caution">
    <text evidence="2">The sequence shown here is derived from an EMBL/GenBank/DDBJ whole genome shotgun (WGS) entry which is preliminary data.</text>
</comment>
<feature type="compositionally biased region" description="Low complexity" evidence="1">
    <location>
        <begin position="13"/>
        <end position="27"/>
    </location>
</feature>
<gene>
    <name evidence="2" type="ORF">GCM10022239_06050</name>
</gene>
<organism evidence="2 3">
    <name type="scientific">Leifsonella bigeumensis</name>
    <dbReference type="NCBI Taxonomy" id="433643"/>
    <lineage>
        <taxon>Bacteria</taxon>
        <taxon>Bacillati</taxon>
        <taxon>Actinomycetota</taxon>
        <taxon>Actinomycetes</taxon>
        <taxon>Micrococcales</taxon>
        <taxon>Microbacteriaceae</taxon>
        <taxon>Leifsonella</taxon>
    </lineage>
</organism>
<evidence type="ECO:0000256" key="1">
    <source>
        <dbReference type="SAM" id="MobiDB-lite"/>
    </source>
</evidence>
<name>A0ABP7F9Q6_9MICO</name>
<dbReference type="Proteomes" id="UP001501004">
    <property type="component" value="Unassembled WGS sequence"/>
</dbReference>
<proteinExistence type="predicted"/>
<protein>
    <submittedName>
        <fullName evidence="2">Uncharacterized protein</fullName>
    </submittedName>
</protein>
<evidence type="ECO:0000313" key="2">
    <source>
        <dbReference type="EMBL" id="GAA3732424.1"/>
    </source>
</evidence>